<feature type="domain" description="Major facilitator superfamily (MFS) profile" evidence="11">
    <location>
        <begin position="140"/>
        <end position="575"/>
    </location>
</feature>
<reference evidence="12 13" key="1">
    <citation type="submission" date="2023-11" db="EMBL/GenBank/DDBJ databases">
        <title>Halocaridina rubra genome assembly.</title>
        <authorList>
            <person name="Smith C."/>
        </authorList>
    </citation>
    <scope>NUCLEOTIDE SEQUENCE [LARGE SCALE GENOMIC DNA]</scope>
    <source>
        <strain evidence="12">EP-1</strain>
        <tissue evidence="12">Whole</tissue>
    </source>
</reference>
<evidence type="ECO:0000256" key="8">
    <source>
        <dbReference type="RuleBase" id="RU003346"/>
    </source>
</evidence>
<comment type="similarity">
    <text evidence="8">Belongs to the major facilitator superfamily. Sugar transporter (TC 2.A.1.1) family.</text>
</comment>
<feature type="region of interest" description="Disordered" evidence="9">
    <location>
        <begin position="57"/>
        <end position="95"/>
    </location>
</feature>
<dbReference type="Pfam" id="PF00083">
    <property type="entry name" value="Sugar_tr"/>
    <property type="match status" value="1"/>
</dbReference>
<evidence type="ECO:0000256" key="1">
    <source>
        <dbReference type="ARBA" id="ARBA00004651"/>
    </source>
</evidence>
<evidence type="ECO:0000256" key="2">
    <source>
        <dbReference type="ARBA" id="ARBA00022448"/>
    </source>
</evidence>
<feature type="transmembrane region" description="Helical" evidence="10">
    <location>
        <begin position="236"/>
        <end position="257"/>
    </location>
</feature>
<feature type="transmembrane region" description="Helical" evidence="10">
    <location>
        <begin position="296"/>
        <end position="314"/>
    </location>
</feature>
<dbReference type="InterPro" id="IPR036259">
    <property type="entry name" value="MFS_trans_sf"/>
</dbReference>
<keyword evidence="4" id="KW-0762">Sugar transport</keyword>
<dbReference type="InterPro" id="IPR044775">
    <property type="entry name" value="MFS_ERD6/Tret1-like"/>
</dbReference>
<keyword evidence="3" id="KW-1003">Cell membrane</keyword>
<comment type="subcellular location">
    <subcellularLocation>
        <location evidence="1">Cell membrane</location>
        <topology evidence="1">Multi-pass membrane protein</topology>
    </subcellularLocation>
</comment>
<evidence type="ECO:0000256" key="10">
    <source>
        <dbReference type="SAM" id="Phobius"/>
    </source>
</evidence>
<dbReference type="InterPro" id="IPR003663">
    <property type="entry name" value="Sugar/inositol_transpt"/>
</dbReference>
<feature type="transmembrane region" description="Helical" evidence="10">
    <location>
        <begin position="269"/>
        <end position="290"/>
    </location>
</feature>
<keyword evidence="7 10" id="KW-0472">Membrane</keyword>
<organism evidence="12 13">
    <name type="scientific">Halocaridina rubra</name>
    <name type="common">Hawaiian red shrimp</name>
    <dbReference type="NCBI Taxonomy" id="373956"/>
    <lineage>
        <taxon>Eukaryota</taxon>
        <taxon>Metazoa</taxon>
        <taxon>Ecdysozoa</taxon>
        <taxon>Arthropoda</taxon>
        <taxon>Crustacea</taxon>
        <taxon>Multicrustacea</taxon>
        <taxon>Malacostraca</taxon>
        <taxon>Eumalacostraca</taxon>
        <taxon>Eucarida</taxon>
        <taxon>Decapoda</taxon>
        <taxon>Pleocyemata</taxon>
        <taxon>Caridea</taxon>
        <taxon>Atyoidea</taxon>
        <taxon>Atyidae</taxon>
        <taxon>Halocaridina</taxon>
    </lineage>
</organism>
<proteinExistence type="inferred from homology"/>
<dbReference type="FunFam" id="1.20.1250.20:FF:000218">
    <property type="entry name" value="facilitated trehalose transporter Tret1"/>
    <property type="match status" value="1"/>
</dbReference>
<dbReference type="CDD" id="cd17358">
    <property type="entry name" value="MFS_GLUT6_8_Class3_like"/>
    <property type="match status" value="1"/>
</dbReference>
<feature type="compositionally biased region" description="Pro residues" evidence="9">
    <location>
        <begin position="64"/>
        <end position="73"/>
    </location>
</feature>
<dbReference type="GO" id="GO:0051119">
    <property type="term" value="F:sugar transmembrane transporter activity"/>
    <property type="evidence" value="ECO:0007669"/>
    <property type="project" value="InterPro"/>
</dbReference>
<sequence>MSRISRYPLDSNSDYDRTARYHSEVTLAQENRFLHQQQHNHHYHHHYHQPYDRYDNHQYEQQPQSPPPPPPPQQQQQQHLHPNQHQRTPTPRENHVNHQYESEVTTPNGNMDRKPGKKSAAAKFVYISPPAPQHCTQVLATLVVSLGPLCAGLGKGYSSPALASMAVLSAQGHHFSVSKDQGSWVASLSLLGAFFGAVPGGMAIRFGRKRVLCAVAIPFALSWLLTVLAWNVSMLYVAALMAGMCSAVIAVVTPVYISEIAHPDIRGCLCALAKLSGSIGMLISYLLGAFLNWRQLATVSAVAPICLFLAAFFIPETPSFLLYRGRDAEAASALRWLRGSETDVARELTTMKANIATLRRETSSSCPQSAAPRDLIRPLFITCGLMVFQKFCGANAFNFYAVPILAETFVGLNPHRAAVVVAFVQICAGMASSALVDTVGRRPLLVFSNMLMSAALAAFGGYVYLKGLDQDEDIIAKQQWKESDWVPLFCILVIQIAFALGVWPISWLYIGELFPLKHRGAGSIAASVSYACSFVSVKTFVDLQRVLGLYGAFWLYATIAALALVFTLIFVPETKGKSLQEMQTVESHKETLI</sequence>
<gene>
    <name evidence="12" type="ORF">SK128_004715</name>
</gene>
<dbReference type="PANTHER" id="PTHR48021">
    <property type="match status" value="1"/>
</dbReference>
<feature type="transmembrane region" description="Helical" evidence="10">
    <location>
        <begin position="522"/>
        <end position="541"/>
    </location>
</feature>
<feature type="transmembrane region" description="Helical" evidence="10">
    <location>
        <begin position="417"/>
        <end position="436"/>
    </location>
</feature>
<feature type="transmembrane region" description="Helical" evidence="10">
    <location>
        <begin position="485"/>
        <end position="510"/>
    </location>
</feature>
<dbReference type="PRINTS" id="PR00171">
    <property type="entry name" value="SUGRTRNSPORT"/>
</dbReference>
<feature type="transmembrane region" description="Helical" evidence="10">
    <location>
        <begin position="553"/>
        <end position="571"/>
    </location>
</feature>
<evidence type="ECO:0000259" key="11">
    <source>
        <dbReference type="PROSITE" id="PS50850"/>
    </source>
</evidence>
<evidence type="ECO:0000256" key="5">
    <source>
        <dbReference type="ARBA" id="ARBA00022692"/>
    </source>
</evidence>
<dbReference type="InterPro" id="IPR020846">
    <property type="entry name" value="MFS_dom"/>
</dbReference>
<dbReference type="Gene3D" id="1.20.1250.20">
    <property type="entry name" value="MFS general substrate transporter like domains"/>
    <property type="match status" value="1"/>
</dbReference>
<dbReference type="InterPro" id="IPR050549">
    <property type="entry name" value="MFS_Trehalose_Transporter"/>
</dbReference>
<dbReference type="InterPro" id="IPR005828">
    <property type="entry name" value="MFS_sugar_transport-like"/>
</dbReference>
<dbReference type="AlphaFoldDB" id="A0AAN8ZWX8"/>
<keyword evidence="2 8" id="KW-0813">Transport</keyword>
<evidence type="ECO:0000256" key="6">
    <source>
        <dbReference type="ARBA" id="ARBA00022989"/>
    </source>
</evidence>
<evidence type="ECO:0000313" key="12">
    <source>
        <dbReference type="EMBL" id="KAK7071766.1"/>
    </source>
</evidence>
<feature type="transmembrane region" description="Helical" evidence="10">
    <location>
        <begin position="211"/>
        <end position="230"/>
    </location>
</feature>
<comment type="caution">
    <text evidence="12">The sequence shown here is derived from an EMBL/GenBank/DDBJ whole genome shotgun (WGS) entry which is preliminary data.</text>
</comment>
<keyword evidence="5 10" id="KW-0812">Transmembrane</keyword>
<dbReference type="PANTHER" id="PTHR48021:SF34">
    <property type="entry name" value="FACILITATED TREHALOSE TRANSPORTER TRET1-2 HOMOLOG-LIKE PROTEIN"/>
    <property type="match status" value="1"/>
</dbReference>
<dbReference type="GO" id="GO:0005886">
    <property type="term" value="C:plasma membrane"/>
    <property type="evidence" value="ECO:0007669"/>
    <property type="project" value="UniProtKB-SubCell"/>
</dbReference>
<dbReference type="EMBL" id="JAXCGZ010013957">
    <property type="protein sequence ID" value="KAK7071766.1"/>
    <property type="molecule type" value="Genomic_DNA"/>
</dbReference>
<dbReference type="Proteomes" id="UP001381693">
    <property type="component" value="Unassembled WGS sequence"/>
</dbReference>
<evidence type="ECO:0000256" key="7">
    <source>
        <dbReference type="ARBA" id="ARBA00023136"/>
    </source>
</evidence>
<evidence type="ECO:0000256" key="9">
    <source>
        <dbReference type="SAM" id="MobiDB-lite"/>
    </source>
</evidence>
<name>A0AAN8ZWX8_HALRR</name>
<evidence type="ECO:0000256" key="4">
    <source>
        <dbReference type="ARBA" id="ARBA00022597"/>
    </source>
</evidence>
<dbReference type="SUPFAM" id="SSF103473">
    <property type="entry name" value="MFS general substrate transporter"/>
    <property type="match status" value="1"/>
</dbReference>
<dbReference type="PROSITE" id="PS50850">
    <property type="entry name" value="MFS"/>
    <property type="match status" value="1"/>
</dbReference>
<protein>
    <recommendedName>
        <fullName evidence="11">Major facilitator superfamily (MFS) profile domain-containing protein</fullName>
    </recommendedName>
</protein>
<feature type="transmembrane region" description="Helical" evidence="10">
    <location>
        <begin position="443"/>
        <end position="465"/>
    </location>
</feature>
<accession>A0AAN8ZWX8</accession>
<keyword evidence="13" id="KW-1185">Reference proteome</keyword>
<feature type="transmembrane region" description="Helical" evidence="10">
    <location>
        <begin position="184"/>
        <end position="204"/>
    </location>
</feature>
<dbReference type="NCBIfam" id="TIGR00879">
    <property type="entry name" value="SP"/>
    <property type="match status" value="1"/>
</dbReference>
<feature type="compositionally biased region" description="Low complexity" evidence="9">
    <location>
        <begin position="74"/>
        <end position="86"/>
    </location>
</feature>
<evidence type="ECO:0000313" key="13">
    <source>
        <dbReference type="Proteomes" id="UP001381693"/>
    </source>
</evidence>
<evidence type="ECO:0000256" key="3">
    <source>
        <dbReference type="ARBA" id="ARBA00022475"/>
    </source>
</evidence>
<feature type="transmembrane region" description="Helical" evidence="10">
    <location>
        <begin position="379"/>
        <end position="397"/>
    </location>
</feature>
<keyword evidence="6 10" id="KW-1133">Transmembrane helix</keyword>